<dbReference type="Pfam" id="PF08641">
    <property type="entry name" value="Mis14"/>
    <property type="match status" value="1"/>
</dbReference>
<comment type="caution">
    <text evidence="1">The sequence shown here is derived from an EMBL/GenBank/DDBJ whole genome shotgun (WGS) entry which is preliminary data.</text>
</comment>
<feature type="non-terminal residue" evidence="1">
    <location>
        <position position="1"/>
    </location>
</feature>
<dbReference type="GO" id="GO:0000070">
    <property type="term" value="P:mitotic sister chromatid segregation"/>
    <property type="evidence" value="ECO:0007669"/>
    <property type="project" value="InterPro"/>
</dbReference>
<dbReference type="PANTHER" id="PTHR31749:SF3">
    <property type="entry name" value="KINETOCHORE-ASSOCIATED PROTEIN NSL1 HOMOLOG"/>
    <property type="match status" value="1"/>
</dbReference>
<dbReference type="AlphaFoldDB" id="A0A8J4XB13"/>
<gene>
    <name evidence="1" type="primary">nsl1</name>
    <name evidence="1" type="ORF">DAT39_010153</name>
</gene>
<protein>
    <submittedName>
        <fullName evidence="1">Kinetochore-associated protein NSL1</fullName>
    </submittedName>
</protein>
<accession>A0A8J4XB13</accession>
<evidence type="ECO:0000313" key="2">
    <source>
        <dbReference type="Proteomes" id="UP000727407"/>
    </source>
</evidence>
<organism evidence="1 2">
    <name type="scientific">Clarias magur</name>
    <name type="common">Asian catfish</name>
    <name type="synonym">Macropteronotus magur</name>
    <dbReference type="NCBI Taxonomy" id="1594786"/>
    <lineage>
        <taxon>Eukaryota</taxon>
        <taxon>Metazoa</taxon>
        <taxon>Chordata</taxon>
        <taxon>Craniata</taxon>
        <taxon>Vertebrata</taxon>
        <taxon>Euteleostomi</taxon>
        <taxon>Actinopterygii</taxon>
        <taxon>Neopterygii</taxon>
        <taxon>Teleostei</taxon>
        <taxon>Ostariophysi</taxon>
        <taxon>Siluriformes</taxon>
        <taxon>Clariidae</taxon>
        <taxon>Clarias</taxon>
    </lineage>
</organism>
<sequence length="110" mass="12421">NFEIAVQENVIVGGLSWDEAAEESEDCECSTMDDLLDEKIVQTSWKRSIYPKKILPYFIRSLKAERKLMGLFETAVKPQQVKRDPVQDTTMSSVSAAAPEMFTQASTIMK</sequence>
<dbReference type="GO" id="GO:0000444">
    <property type="term" value="C:MIS12/MIND type complex"/>
    <property type="evidence" value="ECO:0007669"/>
    <property type="project" value="TreeGrafter"/>
</dbReference>
<reference evidence="1" key="1">
    <citation type="submission" date="2020-07" db="EMBL/GenBank/DDBJ databases">
        <title>Clarias magur genome sequencing, assembly and annotation.</title>
        <authorList>
            <person name="Kushwaha B."/>
            <person name="Kumar R."/>
            <person name="Das P."/>
            <person name="Joshi C.G."/>
            <person name="Kumar D."/>
            <person name="Nagpure N.S."/>
            <person name="Pandey M."/>
            <person name="Agarwal S."/>
            <person name="Srivastava S."/>
            <person name="Singh M."/>
            <person name="Sahoo L."/>
            <person name="Jayasankar P."/>
            <person name="Meher P.K."/>
            <person name="Koringa P.G."/>
            <person name="Iquebal M.A."/>
            <person name="Das S.P."/>
            <person name="Bit A."/>
            <person name="Patnaik S."/>
            <person name="Patel N."/>
            <person name="Shah T.M."/>
            <person name="Hinsu A."/>
            <person name="Jena J.K."/>
        </authorList>
    </citation>
    <scope>NUCLEOTIDE SEQUENCE</scope>
    <source>
        <strain evidence="1">CIFAMagur01</strain>
        <tissue evidence="1">Testis</tissue>
    </source>
</reference>
<dbReference type="EMBL" id="QNUK01000144">
    <property type="protein sequence ID" value="KAF5900153.1"/>
    <property type="molecule type" value="Genomic_DNA"/>
</dbReference>
<keyword evidence="2" id="KW-1185">Reference proteome</keyword>
<dbReference type="Proteomes" id="UP000727407">
    <property type="component" value="Unassembled WGS sequence"/>
</dbReference>
<name>A0A8J4XB13_CLAMG</name>
<feature type="non-terminal residue" evidence="1">
    <location>
        <position position="110"/>
    </location>
</feature>
<evidence type="ECO:0000313" key="1">
    <source>
        <dbReference type="EMBL" id="KAF5900153.1"/>
    </source>
</evidence>
<proteinExistence type="predicted"/>
<dbReference type="InterPro" id="IPR013950">
    <property type="entry name" value="Mis14/Nsl1"/>
</dbReference>
<dbReference type="OrthoDB" id="5973266at2759"/>
<dbReference type="PANTHER" id="PTHR31749">
    <property type="entry name" value="KINETOCHORE-ASSOCIATED PROTEIN NSL1 HOMOLOG"/>
    <property type="match status" value="1"/>
</dbReference>